<dbReference type="Proteomes" id="UP000036932">
    <property type="component" value="Unassembled WGS sequence"/>
</dbReference>
<keyword evidence="3 6" id="KW-0812">Transmembrane</keyword>
<feature type="transmembrane region" description="Helical" evidence="6">
    <location>
        <begin position="134"/>
        <end position="155"/>
    </location>
</feature>
<keyword evidence="5 6" id="KW-0472">Membrane</keyword>
<evidence type="ECO:0000256" key="4">
    <source>
        <dbReference type="ARBA" id="ARBA00022989"/>
    </source>
</evidence>
<sequence>MKKWIIPVFYASLLVLAFTYRHEIMDWLGENPPFILMVLLATLLALFPVAPYKVVIAILGYAYGTVWAAAISWFGTTAAAIILYIIVRTLYLEAGRRLIDKYSVLRSFTNAVERRPFQAILLARLLPVVPQMAVNIYAGVAAIPFWTYAIATGIGKTPAILLYAWLGSGFADHPIMFSLIAAGLMLVTVIGVAIFRRIKGKLI</sequence>
<feature type="transmembrane region" description="Helical" evidence="6">
    <location>
        <begin position="34"/>
        <end position="60"/>
    </location>
</feature>
<dbReference type="Pfam" id="PF09335">
    <property type="entry name" value="VTT_dom"/>
    <property type="match status" value="1"/>
</dbReference>
<evidence type="ECO:0000256" key="6">
    <source>
        <dbReference type="RuleBase" id="RU366058"/>
    </source>
</evidence>
<name>A0A0M1P3G6_9BACL</name>
<feature type="transmembrane region" description="Helical" evidence="6">
    <location>
        <begin position="175"/>
        <end position="195"/>
    </location>
</feature>
<dbReference type="PANTHER" id="PTHR12677:SF59">
    <property type="entry name" value="GOLGI APPARATUS MEMBRANE PROTEIN TVP38-RELATED"/>
    <property type="match status" value="1"/>
</dbReference>
<dbReference type="OrthoDB" id="2381682at2"/>
<evidence type="ECO:0000256" key="5">
    <source>
        <dbReference type="ARBA" id="ARBA00023136"/>
    </source>
</evidence>
<comment type="similarity">
    <text evidence="6">Belongs to the TVP38/TMEM64 family.</text>
</comment>
<evidence type="ECO:0000256" key="3">
    <source>
        <dbReference type="ARBA" id="ARBA00022692"/>
    </source>
</evidence>
<organism evidence="8 9">
    <name type="scientific">Paenibacillus solani</name>
    <dbReference type="NCBI Taxonomy" id="1705565"/>
    <lineage>
        <taxon>Bacteria</taxon>
        <taxon>Bacillati</taxon>
        <taxon>Bacillota</taxon>
        <taxon>Bacilli</taxon>
        <taxon>Bacillales</taxon>
        <taxon>Paenibacillaceae</taxon>
        <taxon>Paenibacillus</taxon>
    </lineage>
</organism>
<dbReference type="RefSeq" id="WP_054401577.1">
    <property type="nucleotide sequence ID" value="NZ_LIUT01000001.1"/>
</dbReference>
<keyword evidence="2 6" id="KW-1003">Cell membrane</keyword>
<protein>
    <recommendedName>
        <fullName evidence="6">TVP38/TMEM64 family membrane protein</fullName>
    </recommendedName>
</protein>
<evidence type="ECO:0000256" key="1">
    <source>
        <dbReference type="ARBA" id="ARBA00004651"/>
    </source>
</evidence>
<dbReference type="EMBL" id="LIUT01000001">
    <property type="protein sequence ID" value="KOR88599.1"/>
    <property type="molecule type" value="Genomic_DNA"/>
</dbReference>
<dbReference type="PANTHER" id="PTHR12677">
    <property type="entry name" value="GOLGI APPARATUS MEMBRANE PROTEIN TVP38-RELATED"/>
    <property type="match status" value="1"/>
</dbReference>
<reference evidence="9" key="1">
    <citation type="submission" date="2015-08" db="EMBL/GenBank/DDBJ databases">
        <title>Genome sequencing project for genomic taxonomy and phylogenomics of Bacillus-like bacteria.</title>
        <authorList>
            <person name="Liu B."/>
            <person name="Wang J."/>
            <person name="Zhu Y."/>
            <person name="Liu G."/>
            <person name="Chen Q."/>
            <person name="Chen Z."/>
            <person name="Lan J."/>
            <person name="Che J."/>
            <person name="Ge C."/>
            <person name="Shi H."/>
            <person name="Pan Z."/>
            <person name="Liu X."/>
        </authorList>
    </citation>
    <scope>NUCLEOTIDE SEQUENCE [LARGE SCALE GENOMIC DNA]</scope>
    <source>
        <strain evidence="9">FJAT-22460</strain>
    </source>
</reference>
<evidence type="ECO:0000313" key="8">
    <source>
        <dbReference type="EMBL" id="KOR88599.1"/>
    </source>
</evidence>
<feature type="transmembrane region" description="Helical" evidence="6">
    <location>
        <begin position="6"/>
        <end position="22"/>
    </location>
</feature>
<keyword evidence="9" id="KW-1185">Reference proteome</keyword>
<dbReference type="PATRIC" id="fig|1705565.3.peg.2922"/>
<comment type="caution">
    <text evidence="8">The sequence shown here is derived from an EMBL/GenBank/DDBJ whole genome shotgun (WGS) entry which is preliminary data.</text>
</comment>
<keyword evidence="4 6" id="KW-1133">Transmembrane helix</keyword>
<evidence type="ECO:0000313" key="9">
    <source>
        <dbReference type="Proteomes" id="UP000036932"/>
    </source>
</evidence>
<accession>A0A0M1P3G6</accession>
<evidence type="ECO:0000256" key="2">
    <source>
        <dbReference type="ARBA" id="ARBA00022475"/>
    </source>
</evidence>
<feature type="domain" description="VTT" evidence="7">
    <location>
        <begin position="51"/>
        <end position="168"/>
    </location>
</feature>
<gene>
    <name evidence="8" type="ORF">AM231_05150</name>
</gene>
<dbReference type="InterPro" id="IPR015414">
    <property type="entry name" value="TMEM64"/>
</dbReference>
<comment type="subcellular location">
    <subcellularLocation>
        <location evidence="1 6">Cell membrane</location>
        <topology evidence="1 6">Multi-pass membrane protein</topology>
    </subcellularLocation>
</comment>
<dbReference type="AlphaFoldDB" id="A0A0M1P3G6"/>
<dbReference type="InterPro" id="IPR032816">
    <property type="entry name" value="VTT_dom"/>
</dbReference>
<evidence type="ECO:0000259" key="7">
    <source>
        <dbReference type="Pfam" id="PF09335"/>
    </source>
</evidence>
<feature type="transmembrane region" description="Helical" evidence="6">
    <location>
        <begin position="66"/>
        <end position="87"/>
    </location>
</feature>
<dbReference type="GO" id="GO:0005886">
    <property type="term" value="C:plasma membrane"/>
    <property type="evidence" value="ECO:0007669"/>
    <property type="project" value="UniProtKB-SubCell"/>
</dbReference>
<proteinExistence type="inferred from homology"/>